<keyword evidence="2" id="KW-1185">Reference proteome</keyword>
<dbReference type="EMBL" id="CP011454">
    <property type="protein sequence ID" value="AMW06371.1"/>
    <property type="molecule type" value="Genomic_DNA"/>
</dbReference>
<dbReference type="Proteomes" id="UP000076404">
    <property type="component" value="Chromosome"/>
</dbReference>
<protein>
    <submittedName>
        <fullName evidence="1">Uncharacterized protein</fullName>
    </submittedName>
</protein>
<name>A0A143BPI2_9BACT</name>
<dbReference type="AlphaFoldDB" id="A0A143BPI2"/>
<accession>A0A143BPI2</accession>
<evidence type="ECO:0000313" key="1">
    <source>
        <dbReference type="EMBL" id="AMW06371.1"/>
    </source>
</evidence>
<proteinExistence type="predicted"/>
<sequence length="113" mass="12537">MARTHMALFLTDTGEIGEMYAATRLELGVVGVRYDQVSVVQDTLKCRAAINSWKLLYASFRGDLGAEAALFDNGMLFRLTPNRFILATPMINKYSGLTYLALDSNAVVIRNNL</sequence>
<gene>
    <name evidence="1" type="ORF">GEMMAAP_19430</name>
</gene>
<organism evidence="1 2">
    <name type="scientific">Gemmatimonas phototrophica</name>
    <dbReference type="NCBI Taxonomy" id="1379270"/>
    <lineage>
        <taxon>Bacteria</taxon>
        <taxon>Pseudomonadati</taxon>
        <taxon>Gemmatimonadota</taxon>
        <taxon>Gemmatimonadia</taxon>
        <taxon>Gemmatimonadales</taxon>
        <taxon>Gemmatimonadaceae</taxon>
        <taxon>Gemmatimonas</taxon>
    </lineage>
</organism>
<dbReference type="KEGG" id="gph:GEMMAAP_19430"/>
<reference evidence="1 2" key="1">
    <citation type="journal article" date="2014" name="Proc. Natl. Acad. Sci. U.S.A.">
        <title>Functional type 2 photosynthetic reaction centers found in the rare bacterial phylum Gemmatimonadetes.</title>
        <authorList>
            <person name="Zeng Y."/>
            <person name="Feng F."/>
            <person name="Medova H."/>
            <person name="Dean J."/>
            <person name="Koblizek M."/>
        </authorList>
    </citation>
    <scope>NUCLEOTIDE SEQUENCE [LARGE SCALE GENOMIC DNA]</scope>
    <source>
        <strain evidence="1 2">AP64</strain>
    </source>
</reference>
<reference evidence="1 2" key="2">
    <citation type="journal article" date="2016" name="Environ. Microbiol. Rep.">
        <title>Metagenomic evidence for the presence of phototrophic Gemmatimonadetes bacteria in diverse environments.</title>
        <authorList>
            <person name="Zeng Y."/>
            <person name="Baumbach J."/>
            <person name="Barbosa E.G."/>
            <person name="Azevedo V."/>
            <person name="Zhang C."/>
            <person name="Koblizek M."/>
        </authorList>
    </citation>
    <scope>NUCLEOTIDE SEQUENCE [LARGE SCALE GENOMIC DNA]</scope>
    <source>
        <strain evidence="1 2">AP64</strain>
    </source>
</reference>
<evidence type="ECO:0000313" key="2">
    <source>
        <dbReference type="Proteomes" id="UP000076404"/>
    </source>
</evidence>